<dbReference type="PANTHER" id="PTHR21310:SF13">
    <property type="entry name" value="AMINOGLYCOSIDE PHOSPHOTRANSFERASE DOMAIN-CONTAINING PROTEIN"/>
    <property type="match status" value="1"/>
</dbReference>
<dbReference type="eggNOG" id="KOG1237">
    <property type="taxonomic scope" value="Eukaryota"/>
</dbReference>
<evidence type="ECO:0000313" key="2">
    <source>
        <dbReference type="EMBL" id="KFX40973.1"/>
    </source>
</evidence>
<gene>
    <name evidence="2" type="ORF">GQ26_0790080</name>
</gene>
<organism evidence="2">
    <name type="scientific">Talaromyces marneffei PM1</name>
    <dbReference type="NCBI Taxonomy" id="1077442"/>
    <lineage>
        <taxon>Eukaryota</taxon>
        <taxon>Fungi</taxon>
        <taxon>Dikarya</taxon>
        <taxon>Ascomycota</taxon>
        <taxon>Pezizomycotina</taxon>
        <taxon>Eurotiomycetes</taxon>
        <taxon>Eurotiomycetidae</taxon>
        <taxon>Eurotiales</taxon>
        <taxon>Trichocomaceae</taxon>
        <taxon>Talaromyces</taxon>
        <taxon>Talaromyces sect. Talaromyces</taxon>
    </lineage>
</organism>
<proteinExistence type="predicted"/>
<protein>
    <recommendedName>
        <fullName evidence="1">Aminoglycoside phosphotransferase domain-containing protein</fullName>
    </recommendedName>
</protein>
<dbReference type="EMBL" id="JPOX01000079">
    <property type="protein sequence ID" value="KFX40973.1"/>
    <property type="molecule type" value="Genomic_DNA"/>
</dbReference>
<reference key="1">
    <citation type="journal article" date="2014" name="PLoS Genet.">
        <title>Signature Gene Expression Reveals Novel Clues to the Molecular Mechanisms of Dimorphic Transition in Penicillium marneffei.</title>
        <authorList>
            <person name="Yang E."/>
            <person name="Wang G."/>
            <person name="Cai J."/>
            <person name="Woo P.C."/>
            <person name="Lau S.K."/>
            <person name="Yuen K.-Y."/>
            <person name="Chow W.-N."/>
            <person name="Lin X."/>
        </authorList>
    </citation>
    <scope>NUCLEOTIDE SEQUENCE [LARGE SCALE GENOMIC DNA]</scope>
    <source>
        <strain>PM1</strain>
    </source>
</reference>
<dbReference type="HOGENOM" id="CLU_072119_0_0_1"/>
<dbReference type="AlphaFoldDB" id="A0A093X6Y8"/>
<dbReference type="InterPro" id="IPR002575">
    <property type="entry name" value="Aminoglycoside_PTrfase"/>
</dbReference>
<dbReference type="SUPFAM" id="SSF56112">
    <property type="entry name" value="Protein kinase-like (PK-like)"/>
    <property type="match status" value="1"/>
</dbReference>
<reference evidence="2" key="2">
    <citation type="journal article" date="2014" name="PLoS Genet.">
        <title>Signature gene expression reveals novel clues to the molecular mechanisms of dimorphic transition in Penicillium marneffei.</title>
        <authorList>
            <person name="Yang E."/>
            <person name="Wang G."/>
            <person name="Cai J."/>
            <person name="Woo P.C."/>
            <person name="Lau S.K."/>
            <person name="Yuen K.-Y."/>
            <person name="Chow W.-N."/>
            <person name="Lin X."/>
        </authorList>
    </citation>
    <scope>NUCLEOTIDE SEQUENCE</scope>
    <source>
        <strain evidence="2">PM1</strain>
    </source>
</reference>
<name>A0A093X6Y8_TALMA</name>
<comment type="caution">
    <text evidence="2">The sequence shown here is derived from an EMBL/GenBank/DDBJ whole genome shotgun (WGS) entry which is preliminary data.</text>
</comment>
<dbReference type="Pfam" id="PF01636">
    <property type="entry name" value="APH"/>
    <property type="match status" value="1"/>
</dbReference>
<evidence type="ECO:0000259" key="1">
    <source>
        <dbReference type="Pfam" id="PF01636"/>
    </source>
</evidence>
<dbReference type="InterPro" id="IPR011009">
    <property type="entry name" value="Kinase-like_dom_sf"/>
</dbReference>
<feature type="domain" description="Aminoglycoside phosphotransferase" evidence="1">
    <location>
        <begin position="4"/>
        <end position="202"/>
    </location>
</feature>
<dbReference type="InterPro" id="IPR051678">
    <property type="entry name" value="AGP_Transferase"/>
</dbReference>
<sequence>MNWARKHTHIPVPGIVRYDATENNLIGHEFTLLERAPGVSVDQIYDKLSMETKTNMVRQLTDYLIELYLHPWKDGYVGGLTLHGNGESVCGPPIDEFFWQVPDLEKYWPSPEMHEILDMINPIPVEGFTSYVAFNVGCLERYIHAINVHPLLEPYRDTVSRLQSLIVTLEQPAFKDQLNRVVYVFAHKDLHLGNIISEDKAEQTQMEALFEKVCLEKGPGWMLEEMKMNELQESMQNVVNQIREIVEVCAKGQANDRVARWRSVAETSMERFGV</sequence>
<dbReference type="PANTHER" id="PTHR21310">
    <property type="entry name" value="AMINOGLYCOSIDE PHOSPHOTRANSFERASE-RELATED-RELATED"/>
    <property type="match status" value="1"/>
</dbReference>
<accession>A0A093X6Y8</accession>